<proteinExistence type="inferred from homology"/>
<comment type="similarity">
    <text evidence="1">Belongs to the DSD1 family.</text>
</comment>
<evidence type="ECO:0000313" key="5">
    <source>
        <dbReference type="Proteomes" id="UP000094828"/>
    </source>
</evidence>
<dbReference type="Gene3D" id="2.40.37.20">
    <property type="entry name" value="D-serine dehydratase-like domain"/>
    <property type="match status" value="1"/>
</dbReference>
<gene>
    <name evidence="4" type="ORF">A6X21_23170</name>
</gene>
<dbReference type="SMART" id="SM01119">
    <property type="entry name" value="D-ser_dehydrat"/>
    <property type="match status" value="1"/>
</dbReference>
<keyword evidence="2" id="KW-0456">Lyase</keyword>
<dbReference type="InterPro" id="IPR042208">
    <property type="entry name" value="D-ser_dehydrat-like_sf"/>
</dbReference>
<dbReference type="Pfam" id="PF14031">
    <property type="entry name" value="D-ser_dehydrat"/>
    <property type="match status" value="1"/>
</dbReference>
<dbReference type="InterPro" id="IPR001608">
    <property type="entry name" value="Ala_racemase_N"/>
</dbReference>
<dbReference type="PANTHER" id="PTHR28004:SF2">
    <property type="entry name" value="D-SERINE DEHYDRATASE"/>
    <property type="match status" value="1"/>
</dbReference>
<organism evidence="4 5">
    <name type="scientific">Planctopirus hydrillae</name>
    <dbReference type="NCBI Taxonomy" id="1841610"/>
    <lineage>
        <taxon>Bacteria</taxon>
        <taxon>Pseudomonadati</taxon>
        <taxon>Planctomycetota</taxon>
        <taxon>Planctomycetia</taxon>
        <taxon>Planctomycetales</taxon>
        <taxon>Planctomycetaceae</taxon>
        <taxon>Planctopirus</taxon>
    </lineage>
</organism>
<evidence type="ECO:0000256" key="1">
    <source>
        <dbReference type="ARBA" id="ARBA00005323"/>
    </source>
</evidence>
<keyword evidence="5" id="KW-1185">Reference proteome</keyword>
<dbReference type="EMBL" id="LYDR01000095">
    <property type="protein sequence ID" value="ODA30957.1"/>
    <property type="molecule type" value="Genomic_DNA"/>
</dbReference>
<dbReference type="Gene3D" id="3.20.20.10">
    <property type="entry name" value="Alanine racemase"/>
    <property type="match status" value="1"/>
</dbReference>
<feature type="domain" description="D-serine dehydratase-like" evidence="3">
    <location>
        <begin position="265"/>
        <end position="355"/>
    </location>
</feature>
<dbReference type="SUPFAM" id="SSF51419">
    <property type="entry name" value="PLP-binding barrel"/>
    <property type="match status" value="1"/>
</dbReference>
<sequence>MRWSPPLAPAVAEAIPSPALIIDLGAVRENLDHMLAVSGGPQRLRPHCKTHKMLELSKLEVAQGIRRHKAATFAEAEMLARAGATDVLLAYPLVGPNLRRAAEFRHRFPGTKLTVLADDALTLDAMSEMTSTAGMTLDVLLDLNVGMNRTGIDPRLPEAVGLYQKLKALPGLNANGLHVYDGHLHQTNLEERAASVKQVWEMVQQFRERLHAAGIEVGQIVCGGTGTFDLWSQVDDPAIELSPGTCVLHDWGYALKFPEMNYRAAAFVLSRVISRPTADRLTLDLGHKAVSPDQAMGQRVWLPELIDSKQVLQSEEHLVIESHDRDRMSVGDVVWGIPRHVCTTVPLYPYAIVAQGGEVVDRWEISARNRQWTI</sequence>
<dbReference type="GO" id="GO:0036088">
    <property type="term" value="P:D-serine catabolic process"/>
    <property type="evidence" value="ECO:0007669"/>
    <property type="project" value="TreeGrafter"/>
</dbReference>
<comment type="caution">
    <text evidence="4">The sequence shown here is derived from an EMBL/GenBank/DDBJ whole genome shotgun (WGS) entry which is preliminary data.</text>
</comment>
<dbReference type="Proteomes" id="UP000094828">
    <property type="component" value="Unassembled WGS sequence"/>
</dbReference>
<evidence type="ECO:0000259" key="3">
    <source>
        <dbReference type="SMART" id="SM01119"/>
    </source>
</evidence>
<dbReference type="AlphaFoldDB" id="A0A1C3ECH3"/>
<accession>A0A1C3ECH3</accession>
<dbReference type="GO" id="GO:0008721">
    <property type="term" value="F:D-serine ammonia-lyase activity"/>
    <property type="evidence" value="ECO:0007669"/>
    <property type="project" value="TreeGrafter"/>
</dbReference>
<dbReference type="InterPro" id="IPR026956">
    <property type="entry name" value="D-ser_dehydrat-like_dom"/>
</dbReference>
<dbReference type="STRING" id="1841610.A6X21_23170"/>
<dbReference type="InterPro" id="IPR029066">
    <property type="entry name" value="PLP-binding_barrel"/>
</dbReference>
<dbReference type="InterPro" id="IPR051466">
    <property type="entry name" value="D-amino_acid_metab_enzyme"/>
</dbReference>
<dbReference type="CDD" id="cd06821">
    <property type="entry name" value="PLPDE_III_D-TA"/>
    <property type="match status" value="1"/>
</dbReference>
<name>A0A1C3ECH3_9PLAN</name>
<dbReference type="PANTHER" id="PTHR28004">
    <property type="entry name" value="ZGC:162816-RELATED"/>
    <property type="match status" value="1"/>
</dbReference>
<evidence type="ECO:0000313" key="4">
    <source>
        <dbReference type="EMBL" id="ODA30957.1"/>
    </source>
</evidence>
<protein>
    <recommendedName>
        <fullName evidence="3">D-serine dehydratase-like domain-containing protein</fullName>
    </recommendedName>
</protein>
<reference evidence="4 5" key="1">
    <citation type="submission" date="2016-05" db="EMBL/GenBank/DDBJ databases">
        <title>Genomic and physiological characterization of Planctopirus sp. isolated from fresh water lake.</title>
        <authorList>
            <person name="Subhash Y."/>
            <person name="Ramana C."/>
        </authorList>
    </citation>
    <scope>NUCLEOTIDE SEQUENCE [LARGE SCALE GENOMIC DNA]</scope>
    <source>
        <strain evidence="4 5">JC280</strain>
    </source>
</reference>
<dbReference type="RefSeq" id="WP_068848086.1">
    <property type="nucleotide sequence ID" value="NZ_LYDR01000095.1"/>
</dbReference>
<dbReference type="OrthoDB" id="9788869at2"/>
<evidence type="ECO:0000256" key="2">
    <source>
        <dbReference type="ARBA" id="ARBA00023239"/>
    </source>
</evidence>
<dbReference type="Pfam" id="PF01168">
    <property type="entry name" value="Ala_racemase_N"/>
    <property type="match status" value="1"/>
</dbReference>